<dbReference type="RefSeq" id="WP_184534955.1">
    <property type="nucleotide sequence ID" value="NZ_JACHJW010000001.1"/>
</dbReference>
<feature type="region of interest" description="Disordered" evidence="1">
    <location>
        <begin position="144"/>
        <end position="171"/>
    </location>
</feature>
<name>A0A7W7SQ89_9ACTN</name>
<dbReference type="AlphaFoldDB" id="A0A7W7SQ89"/>
<evidence type="ECO:0000256" key="1">
    <source>
        <dbReference type="SAM" id="MobiDB-lite"/>
    </source>
</evidence>
<feature type="compositionally biased region" description="Pro residues" evidence="1">
    <location>
        <begin position="1"/>
        <end position="33"/>
    </location>
</feature>
<feature type="region of interest" description="Disordered" evidence="1">
    <location>
        <begin position="1"/>
        <end position="50"/>
    </location>
</feature>
<dbReference type="Proteomes" id="UP000578819">
    <property type="component" value="Unassembled WGS sequence"/>
</dbReference>
<gene>
    <name evidence="2" type="ORF">FHR38_002676</name>
</gene>
<proteinExistence type="predicted"/>
<dbReference type="EMBL" id="JACHJW010000001">
    <property type="protein sequence ID" value="MBB4958943.1"/>
    <property type="molecule type" value="Genomic_DNA"/>
</dbReference>
<comment type="caution">
    <text evidence="2">The sequence shown here is derived from an EMBL/GenBank/DDBJ whole genome shotgun (WGS) entry which is preliminary data.</text>
</comment>
<keyword evidence="3" id="KW-1185">Reference proteome</keyword>
<organism evidence="2 3">
    <name type="scientific">Micromonospora polyrhachis</name>
    <dbReference type="NCBI Taxonomy" id="1282883"/>
    <lineage>
        <taxon>Bacteria</taxon>
        <taxon>Bacillati</taxon>
        <taxon>Actinomycetota</taxon>
        <taxon>Actinomycetes</taxon>
        <taxon>Micromonosporales</taxon>
        <taxon>Micromonosporaceae</taxon>
        <taxon>Micromonospora</taxon>
    </lineage>
</organism>
<reference evidence="2 3" key="1">
    <citation type="submission" date="2020-08" db="EMBL/GenBank/DDBJ databases">
        <title>Sequencing the genomes of 1000 actinobacteria strains.</title>
        <authorList>
            <person name="Klenk H.-P."/>
        </authorList>
    </citation>
    <scope>NUCLEOTIDE SEQUENCE [LARGE SCALE GENOMIC DNA]</scope>
    <source>
        <strain evidence="2 3">DSM 45886</strain>
    </source>
</reference>
<protein>
    <submittedName>
        <fullName evidence="2">Uncharacterized protein</fullName>
    </submittedName>
</protein>
<evidence type="ECO:0000313" key="3">
    <source>
        <dbReference type="Proteomes" id="UP000578819"/>
    </source>
</evidence>
<accession>A0A7W7SQ89</accession>
<evidence type="ECO:0000313" key="2">
    <source>
        <dbReference type="EMBL" id="MBB4958943.1"/>
    </source>
</evidence>
<sequence>MTQPDPTTPPPGDPATPPTTPPADPAPSTPPADEPLGPGGTKALAAEREARKALEKQLGELAPLKQIADLLGGKPSGDGRTDLERLTERLTQHETELAAERSARYRAEVAAERGLTPQQAARLQGATREELLADADALLALFPTAPAGPRMPAPDPSQGARGTAPADLDVQIADAETRGDWQRVISLKRQKASQTSK</sequence>